<dbReference type="Pfam" id="PF02609">
    <property type="entry name" value="Exonuc_VII_S"/>
    <property type="match status" value="1"/>
</dbReference>
<keyword evidence="2 6" id="KW-0963">Cytoplasm</keyword>
<dbReference type="InterPro" id="IPR003761">
    <property type="entry name" value="Exonuc_VII_S"/>
</dbReference>
<dbReference type="NCBIfam" id="NF002140">
    <property type="entry name" value="PRK00977.1-4"/>
    <property type="match status" value="1"/>
</dbReference>
<proteinExistence type="inferred from homology"/>
<comment type="function">
    <text evidence="6">Bidirectionally degrades single-stranded DNA into large acid-insoluble oligonucleotides, which are then degraded further into small acid-soluble oligonucleotides.</text>
</comment>
<dbReference type="EMBL" id="MZGX01000017">
    <property type="protein sequence ID" value="OPX43436.1"/>
    <property type="molecule type" value="Genomic_DNA"/>
</dbReference>
<gene>
    <name evidence="6 7" type="primary">xseB</name>
    <name evidence="7" type="ORF">CLHUN_25830</name>
</gene>
<comment type="caution">
    <text evidence="7">The sequence shown here is derived from an EMBL/GenBank/DDBJ whole genome shotgun (WGS) entry which is preliminary data.</text>
</comment>
<evidence type="ECO:0000256" key="5">
    <source>
        <dbReference type="ARBA" id="ARBA00022839"/>
    </source>
</evidence>
<evidence type="ECO:0000256" key="2">
    <source>
        <dbReference type="ARBA" id="ARBA00022490"/>
    </source>
</evidence>
<evidence type="ECO:0000256" key="4">
    <source>
        <dbReference type="ARBA" id="ARBA00022801"/>
    </source>
</evidence>
<dbReference type="PANTHER" id="PTHR34137:SF1">
    <property type="entry name" value="EXODEOXYRIBONUCLEASE 7 SMALL SUBUNIT"/>
    <property type="match status" value="1"/>
</dbReference>
<comment type="subunit">
    <text evidence="6">Heterooligomer composed of large and small subunits.</text>
</comment>
<dbReference type="Gene3D" id="1.10.287.1040">
    <property type="entry name" value="Exonuclease VII, small subunit"/>
    <property type="match status" value="1"/>
</dbReference>
<dbReference type="STRING" id="48256.CLHUN_25830"/>
<name>A0A1V4SIV1_RUMHU</name>
<dbReference type="GO" id="GO:0009318">
    <property type="term" value="C:exodeoxyribonuclease VII complex"/>
    <property type="evidence" value="ECO:0007669"/>
    <property type="project" value="UniProtKB-UniRule"/>
</dbReference>
<accession>A0A1V4SIV1</accession>
<evidence type="ECO:0000313" key="7">
    <source>
        <dbReference type="EMBL" id="OPX43436.1"/>
    </source>
</evidence>
<keyword evidence="3 6" id="KW-0540">Nuclease</keyword>
<reference evidence="7 8" key="1">
    <citation type="submission" date="2017-03" db="EMBL/GenBank/DDBJ databases">
        <title>Genome sequence of Clostridium hungatei DSM 14427.</title>
        <authorList>
            <person name="Poehlein A."/>
            <person name="Daniel R."/>
        </authorList>
    </citation>
    <scope>NUCLEOTIDE SEQUENCE [LARGE SCALE GENOMIC DNA]</scope>
    <source>
        <strain evidence="7 8">DSM 14427</strain>
    </source>
</reference>
<comment type="catalytic activity">
    <reaction evidence="6">
        <text>Exonucleolytic cleavage in either 5'- to 3'- or 3'- to 5'-direction to yield nucleoside 5'-phosphates.</text>
        <dbReference type="EC" id="3.1.11.6"/>
    </reaction>
</comment>
<keyword evidence="4 6" id="KW-0378">Hydrolase</keyword>
<comment type="subcellular location">
    <subcellularLocation>
        <location evidence="6">Cytoplasm</location>
    </subcellularLocation>
</comment>
<sequence length="80" mass="9261">MKLERDMQMQMSFEEAISQLEQIVARLEKGEVSLEESISDFQQGIELSRYCAARLDEAEKKISVLLQDEEGNFVEKDFEA</sequence>
<dbReference type="InterPro" id="IPR037004">
    <property type="entry name" value="Exonuc_VII_ssu_sf"/>
</dbReference>
<evidence type="ECO:0000256" key="6">
    <source>
        <dbReference type="HAMAP-Rule" id="MF_00337"/>
    </source>
</evidence>
<dbReference type="PIRSF" id="PIRSF006488">
    <property type="entry name" value="Exonuc_VII_S"/>
    <property type="match status" value="1"/>
</dbReference>
<organism evidence="7 8">
    <name type="scientific">Ruminiclostridium hungatei</name>
    <name type="common">Clostridium hungatei</name>
    <dbReference type="NCBI Taxonomy" id="48256"/>
    <lineage>
        <taxon>Bacteria</taxon>
        <taxon>Bacillati</taxon>
        <taxon>Bacillota</taxon>
        <taxon>Clostridia</taxon>
        <taxon>Eubacteriales</taxon>
        <taxon>Oscillospiraceae</taxon>
        <taxon>Ruminiclostridium</taxon>
    </lineage>
</organism>
<dbReference type="GO" id="GO:0008855">
    <property type="term" value="F:exodeoxyribonuclease VII activity"/>
    <property type="evidence" value="ECO:0007669"/>
    <property type="project" value="UniProtKB-UniRule"/>
</dbReference>
<dbReference type="EC" id="3.1.11.6" evidence="6"/>
<dbReference type="NCBIfam" id="TIGR01280">
    <property type="entry name" value="xseB"/>
    <property type="match status" value="1"/>
</dbReference>
<keyword evidence="5 6" id="KW-0269">Exonuclease</keyword>
<keyword evidence="8" id="KW-1185">Reference proteome</keyword>
<dbReference type="HAMAP" id="MF_00337">
    <property type="entry name" value="Exonuc_7_S"/>
    <property type="match status" value="1"/>
</dbReference>
<evidence type="ECO:0000256" key="3">
    <source>
        <dbReference type="ARBA" id="ARBA00022722"/>
    </source>
</evidence>
<evidence type="ECO:0000256" key="1">
    <source>
        <dbReference type="ARBA" id="ARBA00009998"/>
    </source>
</evidence>
<dbReference type="RefSeq" id="WP_242656512.1">
    <property type="nucleotide sequence ID" value="NZ_MZGX01000017.1"/>
</dbReference>
<dbReference type="SUPFAM" id="SSF116842">
    <property type="entry name" value="XseB-like"/>
    <property type="match status" value="1"/>
</dbReference>
<protein>
    <recommendedName>
        <fullName evidence="6">Exodeoxyribonuclease 7 small subunit</fullName>
        <ecNumber evidence="6">3.1.11.6</ecNumber>
    </recommendedName>
    <alternativeName>
        <fullName evidence="6">Exodeoxyribonuclease VII small subunit</fullName>
        <shortName evidence="6">Exonuclease VII small subunit</shortName>
    </alternativeName>
</protein>
<dbReference type="PANTHER" id="PTHR34137">
    <property type="entry name" value="EXODEOXYRIBONUCLEASE 7 SMALL SUBUNIT"/>
    <property type="match status" value="1"/>
</dbReference>
<dbReference type="AlphaFoldDB" id="A0A1V4SIV1"/>
<dbReference type="GO" id="GO:0006308">
    <property type="term" value="P:DNA catabolic process"/>
    <property type="evidence" value="ECO:0007669"/>
    <property type="project" value="UniProtKB-UniRule"/>
</dbReference>
<dbReference type="GO" id="GO:0005829">
    <property type="term" value="C:cytosol"/>
    <property type="evidence" value="ECO:0007669"/>
    <property type="project" value="TreeGrafter"/>
</dbReference>
<dbReference type="Proteomes" id="UP000191554">
    <property type="component" value="Unassembled WGS sequence"/>
</dbReference>
<comment type="similarity">
    <text evidence="1 6">Belongs to the XseB family.</text>
</comment>
<evidence type="ECO:0000313" key="8">
    <source>
        <dbReference type="Proteomes" id="UP000191554"/>
    </source>
</evidence>